<keyword evidence="4" id="KW-1134">Transmembrane beta strand</keyword>
<sequence>MKKSLVSLAALAVASTASAQSYVMLSGVVDVGVSSYQNTSETPLGVTAKTSKTAVTQGAWGASRLVFKGQEDLGGGLGAAFFLDAAIFPDDGTVGGNTNNTGPANAGYFNRRSTVSLLSPWGEIRLGRDYTPEFWNDNIFDPFLTSGVGTNLISTANGYSNNGAAVNGFQANNMYVRASNSVGYFLPAVLGGFYGQVMYAFNEQVKYDPGTLTPNAPNNSRAGGYVGGRFGYAKDKIDIAASYSRATLADNYYAGRTTKLDTFNMGASYDFDVVKIMGEYSRAELKTTITGVVPLVNPSPTGTGFLVGFTLPIGPGLIRGSYAQLKIDPDRPALLTGNPKAEKFALGYVYNLSKRTALYTTYAQINNKNGYDLGIGNSPAYVTSGTFQAKTSRGFDLGMRHFF</sequence>
<keyword evidence="7" id="KW-0406">Ion transport</keyword>
<evidence type="ECO:0000256" key="8">
    <source>
        <dbReference type="ARBA" id="ARBA00023114"/>
    </source>
</evidence>
<comment type="subunit">
    <text evidence="2">Homotrimer.</text>
</comment>
<evidence type="ECO:0000256" key="6">
    <source>
        <dbReference type="ARBA" id="ARBA00022729"/>
    </source>
</evidence>
<evidence type="ECO:0000256" key="10">
    <source>
        <dbReference type="ARBA" id="ARBA00023237"/>
    </source>
</evidence>
<evidence type="ECO:0000256" key="5">
    <source>
        <dbReference type="ARBA" id="ARBA00022692"/>
    </source>
</evidence>
<evidence type="ECO:0000259" key="12">
    <source>
        <dbReference type="Pfam" id="PF13609"/>
    </source>
</evidence>
<evidence type="ECO:0000313" key="14">
    <source>
        <dbReference type="Proteomes" id="UP001385892"/>
    </source>
</evidence>
<proteinExistence type="predicted"/>
<dbReference type="PANTHER" id="PTHR34501:SF9">
    <property type="entry name" value="MAJOR OUTER MEMBRANE PROTEIN P.IA"/>
    <property type="match status" value="1"/>
</dbReference>
<dbReference type="Gene3D" id="2.40.160.10">
    <property type="entry name" value="Porin"/>
    <property type="match status" value="1"/>
</dbReference>
<comment type="caution">
    <text evidence="13">The sequence shown here is derived from an EMBL/GenBank/DDBJ whole genome shotgun (WGS) entry which is preliminary data.</text>
</comment>
<keyword evidence="5" id="KW-0812">Transmembrane</keyword>
<keyword evidence="8" id="KW-0626">Porin</keyword>
<dbReference type="InterPro" id="IPR050298">
    <property type="entry name" value="Gram-neg_bact_OMP"/>
</dbReference>
<evidence type="ECO:0000256" key="7">
    <source>
        <dbReference type="ARBA" id="ARBA00023065"/>
    </source>
</evidence>
<protein>
    <submittedName>
        <fullName evidence="13">Porin</fullName>
    </submittedName>
</protein>
<feature type="signal peptide" evidence="11">
    <location>
        <begin position="1"/>
        <end position="19"/>
    </location>
</feature>
<dbReference type="RefSeq" id="WP_340346737.1">
    <property type="nucleotide sequence ID" value="NZ_JBBKZT010000020.1"/>
</dbReference>
<dbReference type="Pfam" id="PF13609">
    <property type="entry name" value="Porin_4"/>
    <property type="match status" value="1"/>
</dbReference>
<comment type="subcellular location">
    <subcellularLocation>
        <location evidence="1">Cell outer membrane</location>
        <topology evidence="1">Multi-pass membrane protein</topology>
    </subcellularLocation>
</comment>
<name>A0ABU8WXI7_9BURK</name>
<gene>
    <name evidence="13" type="ORF">WKW82_31485</name>
</gene>
<keyword evidence="9" id="KW-0472">Membrane</keyword>
<keyword evidence="3" id="KW-0813">Transport</keyword>
<evidence type="ECO:0000256" key="11">
    <source>
        <dbReference type="SAM" id="SignalP"/>
    </source>
</evidence>
<dbReference type="InterPro" id="IPR033900">
    <property type="entry name" value="Gram_neg_porin_domain"/>
</dbReference>
<evidence type="ECO:0000256" key="9">
    <source>
        <dbReference type="ARBA" id="ARBA00023136"/>
    </source>
</evidence>
<reference evidence="13 14" key="1">
    <citation type="submission" date="2024-03" db="EMBL/GenBank/DDBJ databases">
        <title>Novel species of the genus Variovorax.</title>
        <authorList>
            <person name="Liu Q."/>
            <person name="Xin Y.-H."/>
        </authorList>
    </citation>
    <scope>NUCLEOTIDE SEQUENCE [LARGE SCALE GENOMIC DNA]</scope>
    <source>
        <strain evidence="13 14">KACC 18900</strain>
    </source>
</reference>
<dbReference type="EMBL" id="JBBKZT010000020">
    <property type="protein sequence ID" value="MEJ8851197.1"/>
    <property type="molecule type" value="Genomic_DNA"/>
</dbReference>
<keyword evidence="10" id="KW-0998">Cell outer membrane</keyword>
<dbReference type="SUPFAM" id="SSF56935">
    <property type="entry name" value="Porins"/>
    <property type="match status" value="1"/>
</dbReference>
<accession>A0ABU8WXI7</accession>
<evidence type="ECO:0000256" key="4">
    <source>
        <dbReference type="ARBA" id="ARBA00022452"/>
    </source>
</evidence>
<dbReference type="CDD" id="cd00342">
    <property type="entry name" value="gram_neg_porins"/>
    <property type="match status" value="1"/>
</dbReference>
<organism evidence="13 14">
    <name type="scientific">Variovorax rhizosphaerae</name>
    <dbReference type="NCBI Taxonomy" id="1836200"/>
    <lineage>
        <taxon>Bacteria</taxon>
        <taxon>Pseudomonadati</taxon>
        <taxon>Pseudomonadota</taxon>
        <taxon>Betaproteobacteria</taxon>
        <taxon>Burkholderiales</taxon>
        <taxon>Comamonadaceae</taxon>
        <taxon>Variovorax</taxon>
    </lineage>
</organism>
<dbReference type="Proteomes" id="UP001385892">
    <property type="component" value="Unassembled WGS sequence"/>
</dbReference>
<keyword evidence="14" id="KW-1185">Reference proteome</keyword>
<evidence type="ECO:0000256" key="1">
    <source>
        <dbReference type="ARBA" id="ARBA00004571"/>
    </source>
</evidence>
<evidence type="ECO:0000313" key="13">
    <source>
        <dbReference type="EMBL" id="MEJ8851197.1"/>
    </source>
</evidence>
<dbReference type="InterPro" id="IPR023614">
    <property type="entry name" value="Porin_dom_sf"/>
</dbReference>
<feature type="chain" id="PRO_5045648959" evidence="11">
    <location>
        <begin position="20"/>
        <end position="403"/>
    </location>
</feature>
<evidence type="ECO:0000256" key="3">
    <source>
        <dbReference type="ARBA" id="ARBA00022448"/>
    </source>
</evidence>
<feature type="domain" description="Porin" evidence="12">
    <location>
        <begin position="9"/>
        <end position="369"/>
    </location>
</feature>
<evidence type="ECO:0000256" key="2">
    <source>
        <dbReference type="ARBA" id="ARBA00011233"/>
    </source>
</evidence>
<keyword evidence="6 11" id="KW-0732">Signal</keyword>
<dbReference type="PANTHER" id="PTHR34501">
    <property type="entry name" value="PROTEIN YDDL-RELATED"/>
    <property type="match status" value="1"/>
</dbReference>